<reference evidence="2 3" key="1">
    <citation type="submission" date="2019-03" db="EMBL/GenBank/DDBJ databases">
        <title>Genomic Encyclopedia of Archaeal and Bacterial Type Strains, Phase II (KMG-II): from individual species to whole genera.</title>
        <authorList>
            <person name="Goeker M."/>
        </authorList>
    </citation>
    <scope>NUCLEOTIDE SEQUENCE [LARGE SCALE GENOMIC DNA]</scope>
    <source>
        <strain evidence="2 3">DSM 28135</strain>
    </source>
</reference>
<dbReference type="InterPro" id="IPR047124">
    <property type="entry name" value="HI_0220.2"/>
</dbReference>
<organism evidence="2 3">
    <name type="scientific">Gelidibacter sediminis</name>
    <dbReference type="NCBI Taxonomy" id="1608710"/>
    <lineage>
        <taxon>Bacteria</taxon>
        <taxon>Pseudomonadati</taxon>
        <taxon>Bacteroidota</taxon>
        <taxon>Flavobacteriia</taxon>
        <taxon>Flavobacteriales</taxon>
        <taxon>Flavobacteriaceae</taxon>
        <taxon>Gelidibacter</taxon>
    </lineage>
</organism>
<dbReference type="RefSeq" id="WP_133756866.1">
    <property type="nucleotide sequence ID" value="NZ_SOBW01000007.1"/>
</dbReference>
<protein>
    <submittedName>
        <fullName evidence="2">Uracil-DNA glycosylase family 4</fullName>
    </submittedName>
</protein>
<dbReference type="SUPFAM" id="SSF52141">
    <property type="entry name" value="Uracil-DNA glycosylase-like"/>
    <property type="match status" value="1"/>
</dbReference>
<dbReference type="Proteomes" id="UP000294689">
    <property type="component" value="Unassembled WGS sequence"/>
</dbReference>
<dbReference type="Gene3D" id="3.40.470.10">
    <property type="entry name" value="Uracil-DNA glycosylase-like domain"/>
    <property type="match status" value="1"/>
</dbReference>
<name>A0A4V3F9A6_9FLAO</name>
<dbReference type="PANTHER" id="PTHR42160">
    <property type="entry name" value="URACIL-DNA GLYCOSYLASE SUPERFAMILY PROTEIN"/>
    <property type="match status" value="1"/>
</dbReference>
<keyword evidence="3" id="KW-1185">Reference proteome</keyword>
<comment type="caution">
    <text evidence="2">The sequence shown here is derived from an EMBL/GenBank/DDBJ whole genome shotgun (WGS) entry which is preliminary data.</text>
</comment>
<dbReference type="EMBL" id="SOBW01000007">
    <property type="protein sequence ID" value="TDU43406.1"/>
    <property type="molecule type" value="Genomic_DNA"/>
</dbReference>
<dbReference type="PANTHER" id="PTHR42160:SF1">
    <property type="entry name" value="URACIL-DNA GLYCOSYLASE SUPERFAMILY PROTEIN"/>
    <property type="match status" value="1"/>
</dbReference>
<gene>
    <name evidence="2" type="ORF">BXY82_0818</name>
</gene>
<dbReference type="OrthoDB" id="9789139at2"/>
<dbReference type="InterPro" id="IPR005122">
    <property type="entry name" value="Uracil-DNA_glycosylase-like"/>
</dbReference>
<dbReference type="SMART" id="SM00986">
    <property type="entry name" value="UDG"/>
    <property type="match status" value="1"/>
</dbReference>
<accession>A0A4V3F9A6</accession>
<proteinExistence type="predicted"/>
<sequence>MQDLHDRIKSCTICKAHLPLGPRPVLTFSVDSKIVIIGQAPGTKVHASGIPWDDASGKQLRNWLGVSNEEFYDVQNFAIVPMGFCYPGRGKGGDLPPRPECAPQWHEQLWDVMPNVQLVLLIGMYAQKYYLKKAAKKTLTETVDHYQDYLPRFFPLPHPSPRNRFWLTRNPLFEAEVVPELKQTIKSILLQ</sequence>
<dbReference type="Pfam" id="PF03167">
    <property type="entry name" value="UDG"/>
    <property type="match status" value="1"/>
</dbReference>
<evidence type="ECO:0000259" key="1">
    <source>
        <dbReference type="SMART" id="SM00986"/>
    </source>
</evidence>
<dbReference type="InterPro" id="IPR036895">
    <property type="entry name" value="Uracil-DNA_glycosylase-like_sf"/>
</dbReference>
<feature type="domain" description="Uracil-DNA glycosylase-like" evidence="1">
    <location>
        <begin position="25"/>
        <end position="182"/>
    </location>
</feature>
<evidence type="ECO:0000313" key="2">
    <source>
        <dbReference type="EMBL" id="TDU43406.1"/>
    </source>
</evidence>
<dbReference type="CDD" id="cd10033">
    <property type="entry name" value="UDG_like"/>
    <property type="match status" value="1"/>
</dbReference>
<dbReference type="AlphaFoldDB" id="A0A4V3F9A6"/>
<dbReference type="SMART" id="SM00987">
    <property type="entry name" value="UreE_C"/>
    <property type="match status" value="1"/>
</dbReference>
<evidence type="ECO:0000313" key="3">
    <source>
        <dbReference type="Proteomes" id="UP000294689"/>
    </source>
</evidence>